<dbReference type="PANTHER" id="PTHR31616">
    <property type="entry name" value="TREHALASE"/>
    <property type="match status" value="1"/>
</dbReference>
<accession>A0A9W6Z3R1</accession>
<evidence type="ECO:0000259" key="11">
    <source>
        <dbReference type="Pfam" id="PF00723"/>
    </source>
</evidence>
<evidence type="ECO:0000256" key="8">
    <source>
        <dbReference type="ARBA" id="ARBA00033442"/>
    </source>
</evidence>
<evidence type="ECO:0000256" key="3">
    <source>
        <dbReference type="ARBA" id="ARBA00012593"/>
    </source>
</evidence>
<keyword evidence="7" id="KW-0624">Polysaccharide degradation</keyword>
<dbReference type="AlphaFoldDB" id="A0A9W6Z3R1"/>
<feature type="signal peptide" evidence="10">
    <location>
        <begin position="1"/>
        <end position="22"/>
    </location>
</feature>
<evidence type="ECO:0000256" key="1">
    <source>
        <dbReference type="ARBA" id="ARBA00001863"/>
    </source>
</evidence>
<evidence type="ECO:0000256" key="6">
    <source>
        <dbReference type="ARBA" id="ARBA00023295"/>
    </source>
</evidence>
<dbReference type="Proteomes" id="UP001165063">
    <property type="component" value="Unassembled WGS sequence"/>
</dbReference>
<dbReference type="EMBL" id="BSXU01004695">
    <property type="protein sequence ID" value="GMG46708.1"/>
    <property type="molecule type" value="Genomic_DNA"/>
</dbReference>
<dbReference type="PRINTS" id="PR00736">
    <property type="entry name" value="GLHYDRLASE15"/>
</dbReference>
<dbReference type="PANTHER" id="PTHR31616:SF9">
    <property type="entry name" value="GLUCOAMYLASE, INTRACELLULAR SPORULATION-SPECIFIC"/>
    <property type="match status" value="1"/>
</dbReference>
<proteinExistence type="inferred from homology"/>
<dbReference type="GO" id="GO:0004339">
    <property type="term" value="F:glucan 1,4-alpha-glucosidase activity"/>
    <property type="evidence" value="ECO:0007669"/>
    <property type="project" value="UniProtKB-EC"/>
</dbReference>
<name>A0A9W6Z3R1_AMBMO</name>
<organism evidence="12 13">
    <name type="scientific">Ambrosiozyma monospora</name>
    <name type="common">Yeast</name>
    <name type="synonym">Endomycopsis monosporus</name>
    <dbReference type="NCBI Taxonomy" id="43982"/>
    <lineage>
        <taxon>Eukaryota</taxon>
        <taxon>Fungi</taxon>
        <taxon>Dikarya</taxon>
        <taxon>Ascomycota</taxon>
        <taxon>Saccharomycotina</taxon>
        <taxon>Pichiomycetes</taxon>
        <taxon>Pichiales</taxon>
        <taxon>Pichiaceae</taxon>
        <taxon>Ambrosiozyma</taxon>
    </lineage>
</organism>
<dbReference type="Pfam" id="PF00723">
    <property type="entry name" value="Glyco_hydro_15"/>
    <property type="match status" value="1"/>
</dbReference>
<dbReference type="InterPro" id="IPR011613">
    <property type="entry name" value="GH15-like"/>
</dbReference>
<dbReference type="InterPro" id="IPR000165">
    <property type="entry name" value="Glucoamylase"/>
</dbReference>
<protein>
    <recommendedName>
        <fullName evidence="3">glucan 1,4-alpha-glucosidase</fullName>
        <ecNumber evidence="3">3.2.1.3</ecNumber>
    </recommendedName>
    <alternativeName>
        <fullName evidence="9">1,4-alpha-D-glucan glucohydrolase</fullName>
    </alternativeName>
    <alternativeName>
        <fullName evidence="8">Glucan 1,4-alpha-glucosidase</fullName>
    </alternativeName>
</protein>
<dbReference type="Gene3D" id="1.50.10.10">
    <property type="match status" value="1"/>
</dbReference>
<gene>
    <name evidence="12" type="ORF">Amon01_000689800</name>
</gene>
<feature type="domain" description="GH15-like" evidence="11">
    <location>
        <begin position="113"/>
        <end position="543"/>
    </location>
</feature>
<evidence type="ECO:0000256" key="10">
    <source>
        <dbReference type="SAM" id="SignalP"/>
    </source>
</evidence>
<feature type="chain" id="PRO_5040979393" description="glucan 1,4-alpha-glucosidase" evidence="10">
    <location>
        <begin position="23"/>
        <end position="564"/>
    </location>
</feature>
<dbReference type="EC" id="3.2.1.3" evidence="3"/>
<keyword evidence="10" id="KW-0732">Signal</keyword>
<evidence type="ECO:0000256" key="4">
    <source>
        <dbReference type="ARBA" id="ARBA00022801"/>
    </source>
</evidence>
<dbReference type="GO" id="GO:0000324">
    <property type="term" value="C:fungal-type vacuole"/>
    <property type="evidence" value="ECO:0007669"/>
    <property type="project" value="TreeGrafter"/>
</dbReference>
<dbReference type="SUPFAM" id="SSF48208">
    <property type="entry name" value="Six-hairpin glycosidases"/>
    <property type="match status" value="1"/>
</dbReference>
<evidence type="ECO:0000256" key="7">
    <source>
        <dbReference type="ARBA" id="ARBA00023326"/>
    </source>
</evidence>
<comment type="similarity">
    <text evidence="2">Belongs to the glycosyl hydrolase 15 family.</text>
</comment>
<keyword evidence="4" id="KW-0378">Hydrolase</keyword>
<evidence type="ECO:0000313" key="13">
    <source>
        <dbReference type="Proteomes" id="UP001165063"/>
    </source>
</evidence>
<dbReference type="OrthoDB" id="6123450at2759"/>
<evidence type="ECO:0000256" key="2">
    <source>
        <dbReference type="ARBA" id="ARBA00006188"/>
    </source>
</evidence>
<comment type="catalytic activity">
    <reaction evidence="1">
        <text>Hydrolysis of terminal (1-&gt;4)-linked alpha-D-glucose residues successively from non-reducing ends of the chains with release of beta-D-glucose.</text>
        <dbReference type="EC" id="3.2.1.3"/>
    </reaction>
</comment>
<dbReference type="InterPro" id="IPR008928">
    <property type="entry name" value="6-hairpin_glycosidase_sf"/>
</dbReference>
<comment type="caution">
    <text evidence="12">The sequence shown here is derived from an EMBL/GenBank/DDBJ whole genome shotgun (WGS) entry which is preliminary data.</text>
</comment>
<keyword evidence="5" id="KW-0119">Carbohydrate metabolism</keyword>
<evidence type="ECO:0000313" key="12">
    <source>
        <dbReference type="EMBL" id="GMG46708.1"/>
    </source>
</evidence>
<dbReference type="InterPro" id="IPR012341">
    <property type="entry name" value="6hp_glycosidase-like_sf"/>
</dbReference>
<keyword evidence="13" id="KW-1185">Reference proteome</keyword>
<dbReference type="GO" id="GO:0000272">
    <property type="term" value="P:polysaccharide catabolic process"/>
    <property type="evidence" value="ECO:0007669"/>
    <property type="project" value="UniProtKB-KW"/>
</dbReference>
<sequence length="564" mass="64441">MKTKLAFITALLCLASISTVTGLPLDLAQFSFNLDRHLHQQHQTWFQTFANLAPSFLTDLWLRPFVSDVVTDGVFPSTSVPRDNFEEWLDFQRDFAFDSILNNIGGFGKFDEHDGVTTGAVLASPSRHNPNYFFQWTRDSAITINTLVDFLEDHQFDLSKYKIDLSAVVESYIYNAYNLQRVTNPAGDFESLDGLGEAKFMPDGKPFEPVWGRPQRDGPGLRVITISKYLNLLKEHDKVLLHHGLHNETFVYEEILKPDLQYIIKNWKQPGFDLWEEINSFHLFTSLTQLKALKMGLGISKRNNDNEFYHMLTKSFNALRFFIIAEAGYRSHSVPYLLETPELVLRGERSGLDIASILASLQAHDITSESDSFDIPFPVEDSAVFNTLIAMINDMKYRYPVNHNRISLSSGFALGRYPEDIYNGYGTSEGNPWFISTSTAAEFIYKLIFNLYNRQMPIDIDISQSSIFERITNLKINKDTTIPFGCSAFHNATASLVNFGDTFLDIVREHVDDQGHMSEQFSKYDGFLAGAEELTWSYSSFWSAMRWRDKALEIMNKHAGSDVY</sequence>
<evidence type="ECO:0000256" key="5">
    <source>
        <dbReference type="ARBA" id="ARBA00023277"/>
    </source>
</evidence>
<keyword evidence="6" id="KW-0326">Glycosidase</keyword>
<reference evidence="12" key="1">
    <citation type="submission" date="2023-04" db="EMBL/GenBank/DDBJ databases">
        <title>Ambrosiozyma monospora NBRC 1965.</title>
        <authorList>
            <person name="Ichikawa N."/>
            <person name="Sato H."/>
            <person name="Tonouchi N."/>
        </authorList>
    </citation>
    <scope>NUCLEOTIDE SEQUENCE</scope>
    <source>
        <strain evidence="12">NBRC 1965</strain>
    </source>
</reference>
<evidence type="ECO:0000256" key="9">
    <source>
        <dbReference type="ARBA" id="ARBA00033473"/>
    </source>
</evidence>